<evidence type="ECO:0000313" key="16">
    <source>
        <dbReference type="Proteomes" id="UP000254100"/>
    </source>
</evidence>
<dbReference type="InterPro" id="IPR036291">
    <property type="entry name" value="NAD(P)-bd_dom_sf"/>
</dbReference>
<feature type="domain" description="Prephenate/arogenate dehydrogenase" evidence="11">
    <location>
        <begin position="2"/>
        <end position="291"/>
    </location>
</feature>
<name>A0A0D6XLQ9_9STAP</name>
<keyword evidence="8" id="KW-0520">NAD</keyword>
<dbReference type="GO" id="GO:0070403">
    <property type="term" value="F:NAD+ binding"/>
    <property type="evidence" value="ECO:0007669"/>
    <property type="project" value="InterPro"/>
</dbReference>
<evidence type="ECO:0000256" key="4">
    <source>
        <dbReference type="ARBA" id="ARBA00016891"/>
    </source>
</evidence>
<dbReference type="OrthoDB" id="9802008at2"/>
<dbReference type="GO" id="GO:0008977">
    <property type="term" value="F:prephenate dehydrogenase (NAD+) activity"/>
    <property type="evidence" value="ECO:0007669"/>
    <property type="project" value="UniProtKB-EC"/>
</dbReference>
<dbReference type="Pfam" id="PF02153">
    <property type="entry name" value="PDH_N"/>
    <property type="match status" value="1"/>
</dbReference>
<dbReference type="InterPro" id="IPR003099">
    <property type="entry name" value="Prephen_DH"/>
</dbReference>
<dbReference type="Proteomes" id="UP000032366">
    <property type="component" value="Unassembled WGS sequence"/>
</dbReference>
<evidence type="ECO:0000313" key="15">
    <source>
        <dbReference type="Proteomes" id="UP000032366"/>
    </source>
</evidence>
<dbReference type="FunFam" id="3.40.50.720:FF:000208">
    <property type="entry name" value="Prephenate dehydrogenase"/>
    <property type="match status" value="1"/>
</dbReference>
<evidence type="ECO:0000256" key="6">
    <source>
        <dbReference type="ARBA" id="ARBA00022605"/>
    </source>
</evidence>
<evidence type="ECO:0000256" key="1">
    <source>
        <dbReference type="ARBA" id="ARBA00005067"/>
    </source>
</evidence>
<dbReference type="InterPro" id="IPR046826">
    <property type="entry name" value="PDH_N"/>
</dbReference>
<accession>A0A0D6XLQ9</accession>
<dbReference type="Gene3D" id="3.40.50.720">
    <property type="entry name" value="NAD(P)-binding Rossmann-like Domain"/>
    <property type="match status" value="1"/>
</dbReference>
<keyword evidence="6" id="KW-0028">Amino-acid biosynthesis</keyword>
<dbReference type="PROSITE" id="PS51671">
    <property type="entry name" value="ACT"/>
    <property type="match status" value="1"/>
</dbReference>
<dbReference type="EC" id="1.3.1.12" evidence="3"/>
<keyword evidence="7 14" id="KW-0560">Oxidoreductase</keyword>
<dbReference type="EMBL" id="JXWY01000175">
    <property type="protein sequence ID" value="KIX89759.1"/>
    <property type="molecule type" value="Genomic_DNA"/>
</dbReference>
<evidence type="ECO:0000256" key="10">
    <source>
        <dbReference type="ARBA" id="ARBA00049260"/>
    </source>
</evidence>
<evidence type="ECO:0000313" key="13">
    <source>
        <dbReference type="EMBL" id="KIX89759.1"/>
    </source>
</evidence>
<organism evidence="14 16">
    <name type="scientific">Staphylococcus microti</name>
    <dbReference type="NCBI Taxonomy" id="569857"/>
    <lineage>
        <taxon>Bacteria</taxon>
        <taxon>Bacillati</taxon>
        <taxon>Bacillota</taxon>
        <taxon>Bacilli</taxon>
        <taxon>Bacillales</taxon>
        <taxon>Staphylococcaceae</taxon>
        <taxon>Staphylococcus</taxon>
    </lineage>
</organism>
<evidence type="ECO:0000259" key="12">
    <source>
        <dbReference type="PROSITE" id="PS51671"/>
    </source>
</evidence>
<reference evidence="13 15" key="1">
    <citation type="submission" date="2015-01" db="EMBL/GenBank/DDBJ databases">
        <authorList>
            <person name="Guo J."/>
        </authorList>
    </citation>
    <scope>NUCLEOTIDE SEQUENCE [LARGE SCALE GENOMIC DNA]</scope>
    <source>
        <strain evidence="13 15">DSM 22147</strain>
    </source>
</reference>
<comment type="pathway">
    <text evidence="1">Amino-acid biosynthesis; L-tyrosine biosynthesis; (4-hydroxyphenyl)pyruvate from prephenate (NAD(+) route): step 1/1.</text>
</comment>
<protein>
    <recommendedName>
        <fullName evidence="4">Prephenate dehydrogenase</fullName>
        <ecNumber evidence="3">1.3.1.12</ecNumber>
    </recommendedName>
</protein>
<keyword evidence="5" id="KW-0827">Tyrosine biosynthesis</keyword>
<dbReference type="Pfam" id="PF20463">
    <property type="entry name" value="PDH_C"/>
    <property type="match status" value="1"/>
</dbReference>
<keyword evidence="9" id="KW-0057">Aromatic amino acid biosynthesis</keyword>
<dbReference type="FunFam" id="1.10.3660.10:FF:000003">
    <property type="entry name" value="Prephenate dehydrogenase"/>
    <property type="match status" value="1"/>
</dbReference>
<dbReference type="Gene3D" id="3.30.70.260">
    <property type="match status" value="1"/>
</dbReference>
<reference evidence="14 16" key="2">
    <citation type="submission" date="2018-06" db="EMBL/GenBank/DDBJ databases">
        <authorList>
            <consortium name="Pathogen Informatics"/>
            <person name="Doyle S."/>
        </authorList>
    </citation>
    <scope>NUCLEOTIDE SEQUENCE [LARGE SCALE GENOMIC DNA]</scope>
    <source>
        <strain evidence="14 16">NCTC13832</strain>
    </source>
</reference>
<dbReference type="InterPro" id="IPR045865">
    <property type="entry name" value="ACT-like_dom_sf"/>
</dbReference>
<dbReference type="PANTHER" id="PTHR21363:SF0">
    <property type="entry name" value="PREPHENATE DEHYDROGENASE [NADP(+)]"/>
    <property type="match status" value="1"/>
</dbReference>
<dbReference type="Gene3D" id="1.10.3660.10">
    <property type="entry name" value="6-phosphogluconate dehydrogenase C-terminal like domain"/>
    <property type="match status" value="1"/>
</dbReference>
<dbReference type="PROSITE" id="PS51176">
    <property type="entry name" value="PDH_ADH"/>
    <property type="match status" value="1"/>
</dbReference>
<gene>
    <name evidence="14" type="primary">tyrC</name>
    <name evidence="14" type="ORF">NCTC13832_01378</name>
    <name evidence="13" type="ORF">TP70_11405</name>
</gene>
<evidence type="ECO:0000256" key="7">
    <source>
        <dbReference type="ARBA" id="ARBA00023002"/>
    </source>
</evidence>
<evidence type="ECO:0000256" key="5">
    <source>
        <dbReference type="ARBA" id="ARBA00022498"/>
    </source>
</evidence>
<dbReference type="STRING" id="569857.TP70_11405"/>
<keyword evidence="15" id="KW-1185">Reference proteome</keyword>
<dbReference type="SUPFAM" id="SSF48179">
    <property type="entry name" value="6-phosphogluconate dehydrogenase C-terminal domain-like"/>
    <property type="match status" value="1"/>
</dbReference>
<evidence type="ECO:0000256" key="9">
    <source>
        <dbReference type="ARBA" id="ARBA00023141"/>
    </source>
</evidence>
<dbReference type="GO" id="GO:0006571">
    <property type="term" value="P:tyrosine biosynthetic process"/>
    <property type="evidence" value="ECO:0007669"/>
    <property type="project" value="UniProtKB-UniPathway"/>
</dbReference>
<sequence>MTEIFFVGLGLIGGSLASNLKDANPDMIVSAYDADPKQLERAQSIGIIDKAVDDFRKGAKQADIMVFATPVQTTVKYLAALPTLQTKPGLIVTDTGSTKSTIQAHEANLLQHDIHLIGGHPMAGSHKSGVLNAKKHLFENAYYILVHDLPENADAHARIAQLLESTRAKLIQMTADAHDRVVGIVSHAPHLIASSLVSLNAHYASEAPLVQALAAGGFRDITRIASSNPEMWRDISLENKTHILNIMKQFQAQLTDVIHTLETENETDLYDFFAENKAYRDALPIRGKGALTSTYDLYVDIPDKAGTISQITDILSSHNISIRNLRILELREDIYGALRISFKNPDDRDRGRTALKDFDTYIE</sequence>
<dbReference type="InterPro" id="IPR046825">
    <property type="entry name" value="PDH_C"/>
</dbReference>
<dbReference type="CDD" id="cd04909">
    <property type="entry name" value="ACT_PDH-BS"/>
    <property type="match status" value="1"/>
</dbReference>
<dbReference type="GO" id="GO:0004665">
    <property type="term" value="F:prephenate dehydrogenase (NADP+) activity"/>
    <property type="evidence" value="ECO:0007669"/>
    <property type="project" value="InterPro"/>
</dbReference>
<dbReference type="EMBL" id="UHDT01000001">
    <property type="protein sequence ID" value="SUM57690.1"/>
    <property type="molecule type" value="Genomic_DNA"/>
</dbReference>
<evidence type="ECO:0000256" key="2">
    <source>
        <dbReference type="ARBA" id="ARBA00007964"/>
    </source>
</evidence>
<feature type="domain" description="ACT" evidence="12">
    <location>
        <begin position="296"/>
        <end position="363"/>
    </location>
</feature>
<evidence type="ECO:0000259" key="11">
    <source>
        <dbReference type="PROSITE" id="PS51176"/>
    </source>
</evidence>
<dbReference type="InterPro" id="IPR008927">
    <property type="entry name" value="6-PGluconate_DH-like_C_sf"/>
</dbReference>
<evidence type="ECO:0000256" key="3">
    <source>
        <dbReference type="ARBA" id="ARBA00012068"/>
    </source>
</evidence>
<dbReference type="InterPro" id="IPR050812">
    <property type="entry name" value="Preph/Arog_dehydrog"/>
</dbReference>
<dbReference type="SUPFAM" id="SSF55021">
    <property type="entry name" value="ACT-like"/>
    <property type="match status" value="1"/>
</dbReference>
<comment type="similarity">
    <text evidence="2">Belongs to the prephenate/arogenate dehydrogenase family.</text>
</comment>
<comment type="catalytic activity">
    <reaction evidence="10">
        <text>prephenate + NAD(+) = 3-(4-hydroxyphenyl)pyruvate + CO2 + NADH</text>
        <dbReference type="Rhea" id="RHEA:13869"/>
        <dbReference type="ChEBI" id="CHEBI:16526"/>
        <dbReference type="ChEBI" id="CHEBI:29934"/>
        <dbReference type="ChEBI" id="CHEBI:36242"/>
        <dbReference type="ChEBI" id="CHEBI:57540"/>
        <dbReference type="ChEBI" id="CHEBI:57945"/>
        <dbReference type="EC" id="1.3.1.12"/>
    </reaction>
</comment>
<dbReference type="Proteomes" id="UP000254100">
    <property type="component" value="Unassembled WGS sequence"/>
</dbReference>
<dbReference type="AlphaFoldDB" id="A0A0D6XLQ9"/>
<dbReference type="PANTHER" id="PTHR21363">
    <property type="entry name" value="PREPHENATE DEHYDROGENASE"/>
    <property type="match status" value="1"/>
</dbReference>
<dbReference type="SUPFAM" id="SSF51735">
    <property type="entry name" value="NAD(P)-binding Rossmann-fold domains"/>
    <property type="match status" value="1"/>
</dbReference>
<dbReference type="RefSeq" id="WP_044361735.1">
    <property type="nucleotide sequence ID" value="NZ_JXWY01000175.1"/>
</dbReference>
<evidence type="ECO:0000256" key="8">
    <source>
        <dbReference type="ARBA" id="ARBA00023027"/>
    </source>
</evidence>
<dbReference type="InterPro" id="IPR002912">
    <property type="entry name" value="ACT_dom"/>
</dbReference>
<proteinExistence type="inferred from homology"/>
<dbReference type="NCBIfam" id="NF005107">
    <property type="entry name" value="PRK06545.1-5"/>
    <property type="match status" value="1"/>
</dbReference>
<dbReference type="NCBIfam" id="NF005106">
    <property type="entry name" value="PRK06545.1-4"/>
    <property type="match status" value="1"/>
</dbReference>
<evidence type="ECO:0000313" key="14">
    <source>
        <dbReference type="EMBL" id="SUM57690.1"/>
    </source>
</evidence>
<dbReference type="UniPathway" id="UPA00122">
    <property type="reaction ID" value="UER00961"/>
</dbReference>